<dbReference type="InterPro" id="IPR013325">
    <property type="entry name" value="RNA_pol_sigma_r2"/>
</dbReference>
<dbReference type="Pfam" id="PF07638">
    <property type="entry name" value="Sigma70_ECF"/>
    <property type="match status" value="1"/>
</dbReference>
<dbReference type="Proteomes" id="UP000739538">
    <property type="component" value="Unassembled WGS sequence"/>
</dbReference>
<accession>A0A956NEJ5</accession>
<organism evidence="6 7">
    <name type="scientific">Eiseniibacteriota bacterium</name>
    <dbReference type="NCBI Taxonomy" id="2212470"/>
    <lineage>
        <taxon>Bacteria</taxon>
        <taxon>Candidatus Eiseniibacteriota</taxon>
    </lineage>
</organism>
<comment type="caution">
    <text evidence="6">The sequence shown here is derived from an EMBL/GenBank/DDBJ whole genome shotgun (WGS) entry which is preliminary data.</text>
</comment>
<dbReference type="InterPro" id="IPR039425">
    <property type="entry name" value="RNA_pol_sigma-70-like"/>
</dbReference>
<evidence type="ECO:0000256" key="4">
    <source>
        <dbReference type="ARBA" id="ARBA00023163"/>
    </source>
</evidence>
<dbReference type="PANTHER" id="PTHR43133:SF39">
    <property type="entry name" value="SIMILAR TO RNA POLYMERASE SIGMA-E FACTOR"/>
    <property type="match status" value="1"/>
</dbReference>
<dbReference type="InterPro" id="IPR013324">
    <property type="entry name" value="RNA_pol_sigma_r3/r4-like"/>
</dbReference>
<dbReference type="InterPro" id="IPR036388">
    <property type="entry name" value="WH-like_DNA-bd_sf"/>
</dbReference>
<dbReference type="NCBIfam" id="TIGR02999">
    <property type="entry name" value="Sig-70_X6"/>
    <property type="match status" value="1"/>
</dbReference>
<name>A0A956NEJ5_UNCEI</name>
<dbReference type="InterPro" id="IPR053812">
    <property type="entry name" value="HTH_Sigma70_ECF-like"/>
</dbReference>
<comment type="similarity">
    <text evidence="1">Belongs to the sigma-70 factor family. ECF subfamily.</text>
</comment>
<gene>
    <name evidence="6" type="ORF">KDA27_19175</name>
</gene>
<evidence type="ECO:0000313" key="7">
    <source>
        <dbReference type="Proteomes" id="UP000739538"/>
    </source>
</evidence>
<keyword evidence="2" id="KW-0805">Transcription regulation</keyword>
<evidence type="ECO:0000256" key="3">
    <source>
        <dbReference type="ARBA" id="ARBA00023082"/>
    </source>
</evidence>
<dbReference type="InterPro" id="IPR011517">
    <property type="entry name" value="RNA_pol_sigma70_ECF-like"/>
</dbReference>
<keyword evidence="3" id="KW-0731">Sigma factor</keyword>
<dbReference type="SUPFAM" id="SSF88946">
    <property type="entry name" value="Sigma2 domain of RNA polymerase sigma factors"/>
    <property type="match status" value="1"/>
</dbReference>
<evidence type="ECO:0000256" key="2">
    <source>
        <dbReference type="ARBA" id="ARBA00023015"/>
    </source>
</evidence>
<dbReference type="Gene3D" id="1.10.10.10">
    <property type="entry name" value="Winged helix-like DNA-binding domain superfamily/Winged helix DNA-binding domain"/>
    <property type="match status" value="1"/>
</dbReference>
<feature type="domain" description="RNA polymerase sigma-70 ECF-like HTH" evidence="5">
    <location>
        <begin position="7"/>
        <end position="181"/>
    </location>
</feature>
<reference evidence="6" key="1">
    <citation type="submission" date="2020-04" db="EMBL/GenBank/DDBJ databases">
        <authorList>
            <person name="Zhang T."/>
        </authorList>
    </citation>
    <scope>NUCLEOTIDE SEQUENCE</scope>
    <source>
        <strain evidence="6">HKST-UBA02</strain>
    </source>
</reference>
<dbReference type="SUPFAM" id="SSF88659">
    <property type="entry name" value="Sigma3 and sigma4 domains of RNA polymerase sigma factors"/>
    <property type="match status" value="1"/>
</dbReference>
<dbReference type="EMBL" id="JAGQHS010000129">
    <property type="protein sequence ID" value="MCA9757922.1"/>
    <property type="molecule type" value="Genomic_DNA"/>
</dbReference>
<dbReference type="AlphaFoldDB" id="A0A956NEJ5"/>
<sequence length="184" mass="21040">MPEETDFLLLLRKASDGDSGAQDRLYRKVYDELHKKASSIMKSFAHGPTLQTTMIVNDVFQSLLGRGVTIRDERHFRNTAALAMKNLLIDYVRSRKAEIHGGKVRHEPIADLQIVFHDRTIPYLELEDALRRLRETNAEYADLVELKAFGGMNLEAIAAERGLSSRTVQRRWALARALLMKYLT</sequence>
<evidence type="ECO:0000256" key="1">
    <source>
        <dbReference type="ARBA" id="ARBA00010641"/>
    </source>
</evidence>
<proteinExistence type="inferred from homology"/>
<reference evidence="6" key="2">
    <citation type="journal article" date="2021" name="Microbiome">
        <title>Successional dynamics and alternative stable states in a saline activated sludge microbial community over 9 years.</title>
        <authorList>
            <person name="Wang Y."/>
            <person name="Ye J."/>
            <person name="Ju F."/>
            <person name="Liu L."/>
            <person name="Boyd J.A."/>
            <person name="Deng Y."/>
            <person name="Parks D.H."/>
            <person name="Jiang X."/>
            <person name="Yin X."/>
            <person name="Woodcroft B.J."/>
            <person name="Tyson G.W."/>
            <person name="Hugenholtz P."/>
            <person name="Polz M.F."/>
            <person name="Zhang T."/>
        </authorList>
    </citation>
    <scope>NUCLEOTIDE SEQUENCE</scope>
    <source>
        <strain evidence="6">HKST-UBA02</strain>
    </source>
</reference>
<evidence type="ECO:0000313" key="6">
    <source>
        <dbReference type="EMBL" id="MCA9757922.1"/>
    </source>
</evidence>
<evidence type="ECO:0000259" key="5">
    <source>
        <dbReference type="Pfam" id="PF07638"/>
    </source>
</evidence>
<keyword evidence="4" id="KW-0804">Transcription</keyword>
<dbReference type="PANTHER" id="PTHR43133">
    <property type="entry name" value="RNA POLYMERASE ECF-TYPE SIGMA FACTO"/>
    <property type="match status" value="1"/>
</dbReference>
<dbReference type="Gene3D" id="1.10.1740.10">
    <property type="match status" value="1"/>
</dbReference>
<dbReference type="GO" id="GO:0016987">
    <property type="term" value="F:sigma factor activity"/>
    <property type="evidence" value="ECO:0007669"/>
    <property type="project" value="UniProtKB-KW"/>
</dbReference>
<dbReference type="GO" id="GO:0006352">
    <property type="term" value="P:DNA-templated transcription initiation"/>
    <property type="evidence" value="ECO:0007669"/>
    <property type="project" value="InterPro"/>
</dbReference>
<protein>
    <recommendedName>
        <fullName evidence="5">RNA polymerase sigma-70 ECF-like HTH domain-containing protein</fullName>
    </recommendedName>
</protein>